<organism evidence="7 8">
    <name type="scientific">Corynebacterium meridianum</name>
    <dbReference type="NCBI Taxonomy" id="2765363"/>
    <lineage>
        <taxon>Bacteria</taxon>
        <taxon>Bacillati</taxon>
        <taxon>Actinomycetota</taxon>
        <taxon>Actinomycetes</taxon>
        <taxon>Mycobacteriales</taxon>
        <taxon>Corynebacteriaceae</taxon>
        <taxon>Corynebacterium</taxon>
    </lineage>
</organism>
<evidence type="ECO:0000256" key="3">
    <source>
        <dbReference type="ARBA" id="ARBA00022741"/>
    </source>
</evidence>
<sequence>MPNSEFTQPGAVSPHRPDVRTTSVSVQDISVQYRVRSNQPGTGTPDRILSSLGYRHRVTVQALSGVTFTADKGDSIGVLGLNGSGKSTLLRVIGGLETPKTGRVLASSQPTLLGVSAALEPALSGLQNIRLGCLAIGMTPDDLPAAMEEIAEFIDIGDALYLPMNTYSSGMAARLRFAIATAANPEILLIDEALATGDAAFKSRSQKKMDAMRENAGTMFLVSHQAKTVEELCTRALWLHQGHLIATGTASELAREYRQWAWSMSRREYNKANRILYPRLEAVGLMQLAQSAD</sequence>
<dbReference type="PROSITE" id="PS50893">
    <property type="entry name" value="ABC_TRANSPORTER_2"/>
    <property type="match status" value="1"/>
</dbReference>
<gene>
    <name evidence="7" type="ORF">JDV75_10320</name>
</gene>
<dbReference type="GO" id="GO:0016887">
    <property type="term" value="F:ATP hydrolysis activity"/>
    <property type="evidence" value="ECO:0007669"/>
    <property type="project" value="InterPro"/>
</dbReference>
<dbReference type="GO" id="GO:0005524">
    <property type="term" value="F:ATP binding"/>
    <property type="evidence" value="ECO:0007669"/>
    <property type="project" value="UniProtKB-KW"/>
</dbReference>
<dbReference type="RefSeq" id="WP_198739166.1">
    <property type="nucleotide sequence ID" value="NZ_JAEIOS010000015.1"/>
</dbReference>
<evidence type="ECO:0000256" key="5">
    <source>
        <dbReference type="SAM" id="MobiDB-lite"/>
    </source>
</evidence>
<dbReference type="GO" id="GO:0016020">
    <property type="term" value="C:membrane"/>
    <property type="evidence" value="ECO:0007669"/>
    <property type="project" value="InterPro"/>
</dbReference>
<dbReference type="Proteomes" id="UP000645966">
    <property type="component" value="Unassembled WGS sequence"/>
</dbReference>
<feature type="domain" description="ABC transporter" evidence="6">
    <location>
        <begin position="47"/>
        <end position="266"/>
    </location>
</feature>
<dbReference type="PANTHER" id="PTHR46743:SF2">
    <property type="entry name" value="TEICHOIC ACIDS EXPORT ATP-BINDING PROTEIN TAGH"/>
    <property type="match status" value="1"/>
</dbReference>
<keyword evidence="2" id="KW-0813">Transport</keyword>
<proteinExistence type="inferred from homology"/>
<dbReference type="EMBL" id="JAEIOS010000015">
    <property type="protein sequence ID" value="MBI8990144.1"/>
    <property type="molecule type" value="Genomic_DNA"/>
</dbReference>
<keyword evidence="8" id="KW-1185">Reference proteome</keyword>
<dbReference type="PANTHER" id="PTHR46743">
    <property type="entry name" value="TEICHOIC ACIDS EXPORT ATP-BINDING PROTEIN TAGH"/>
    <property type="match status" value="1"/>
</dbReference>
<dbReference type="InterPro" id="IPR015860">
    <property type="entry name" value="ABC_transpr_TagH-like"/>
</dbReference>
<dbReference type="CDD" id="cd03220">
    <property type="entry name" value="ABC_KpsT_Wzt"/>
    <property type="match status" value="1"/>
</dbReference>
<evidence type="ECO:0000313" key="7">
    <source>
        <dbReference type="EMBL" id="MBI8990144.1"/>
    </source>
</evidence>
<evidence type="ECO:0000256" key="2">
    <source>
        <dbReference type="ARBA" id="ARBA00022448"/>
    </source>
</evidence>
<dbReference type="Gene3D" id="3.40.50.300">
    <property type="entry name" value="P-loop containing nucleotide triphosphate hydrolases"/>
    <property type="match status" value="1"/>
</dbReference>
<evidence type="ECO:0000256" key="4">
    <source>
        <dbReference type="ARBA" id="ARBA00022840"/>
    </source>
</evidence>
<keyword evidence="3" id="KW-0547">Nucleotide-binding</keyword>
<dbReference type="SUPFAM" id="SSF52540">
    <property type="entry name" value="P-loop containing nucleoside triphosphate hydrolases"/>
    <property type="match status" value="1"/>
</dbReference>
<dbReference type="PROSITE" id="PS00211">
    <property type="entry name" value="ABC_TRANSPORTER_1"/>
    <property type="match status" value="1"/>
</dbReference>
<accession>A0A934I8C6</accession>
<dbReference type="GO" id="GO:0140359">
    <property type="term" value="F:ABC-type transporter activity"/>
    <property type="evidence" value="ECO:0007669"/>
    <property type="project" value="InterPro"/>
</dbReference>
<dbReference type="InterPro" id="IPR027417">
    <property type="entry name" value="P-loop_NTPase"/>
</dbReference>
<reference evidence="7" key="1">
    <citation type="submission" date="2020-12" db="EMBL/GenBank/DDBJ databases">
        <title>Genome public.</title>
        <authorList>
            <person name="Sun Q."/>
        </authorList>
    </citation>
    <scope>NUCLEOTIDE SEQUENCE</scope>
    <source>
        <strain evidence="7">CCM 8863</strain>
    </source>
</reference>
<comment type="caution">
    <text evidence="7">The sequence shown here is derived from an EMBL/GenBank/DDBJ whole genome shotgun (WGS) entry which is preliminary data.</text>
</comment>
<feature type="region of interest" description="Disordered" evidence="5">
    <location>
        <begin position="1"/>
        <end position="23"/>
    </location>
</feature>
<dbReference type="SMART" id="SM00382">
    <property type="entry name" value="AAA"/>
    <property type="match status" value="1"/>
</dbReference>
<dbReference type="InterPro" id="IPR017871">
    <property type="entry name" value="ABC_transporter-like_CS"/>
</dbReference>
<dbReference type="AlphaFoldDB" id="A0A934I8C6"/>
<protein>
    <submittedName>
        <fullName evidence="7">ABC transporter ATP-binding protein</fullName>
    </submittedName>
</protein>
<evidence type="ECO:0000256" key="1">
    <source>
        <dbReference type="ARBA" id="ARBA00005417"/>
    </source>
</evidence>
<evidence type="ECO:0000313" key="8">
    <source>
        <dbReference type="Proteomes" id="UP000645966"/>
    </source>
</evidence>
<evidence type="ECO:0000259" key="6">
    <source>
        <dbReference type="PROSITE" id="PS50893"/>
    </source>
</evidence>
<comment type="similarity">
    <text evidence="1">Belongs to the ABC transporter superfamily.</text>
</comment>
<dbReference type="InterPro" id="IPR050683">
    <property type="entry name" value="Bact_Polysacc_Export_ATP-bd"/>
</dbReference>
<dbReference type="Pfam" id="PF00005">
    <property type="entry name" value="ABC_tran"/>
    <property type="match status" value="1"/>
</dbReference>
<name>A0A934I8C6_9CORY</name>
<dbReference type="InterPro" id="IPR003439">
    <property type="entry name" value="ABC_transporter-like_ATP-bd"/>
</dbReference>
<dbReference type="InterPro" id="IPR003593">
    <property type="entry name" value="AAA+_ATPase"/>
</dbReference>
<keyword evidence="4 7" id="KW-0067">ATP-binding</keyword>